<name>A0A1Y2EIA9_9PEZI</name>
<organism evidence="1 2">
    <name type="scientific">Pseudomassariella vexata</name>
    <dbReference type="NCBI Taxonomy" id="1141098"/>
    <lineage>
        <taxon>Eukaryota</taxon>
        <taxon>Fungi</taxon>
        <taxon>Dikarya</taxon>
        <taxon>Ascomycota</taxon>
        <taxon>Pezizomycotina</taxon>
        <taxon>Sordariomycetes</taxon>
        <taxon>Xylariomycetidae</taxon>
        <taxon>Amphisphaeriales</taxon>
        <taxon>Pseudomassariaceae</taxon>
        <taxon>Pseudomassariella</taxon>
    </lineage>
</organism>
<accession>A0A1Y2EIA9</accession>
<protein>
    <recommendedName>
        <fullName evidence="3">Myb-like domain-containing protein</fullName>
    </recommendedName>
</protein>
<evidence type="ECO:0000313" key="1">
    <source>
        <dbReference type="EMBL" id="ORY71310.1"/>
    </source>
</evidence>
<dbReference type="AlphaFoldDB" id="A0A1Y2EIA9"/>
<dbReference type="STRING" id="1141098.A0A1Y2EIA9"/>
<comment type="caution">
    <text evidence="1">The sequence shown here is derived from an EMBL/GenBank/DDBJ whole genome shotgun (WGS) entry which is preliminary data.</text>
</comment>
<evidence type="ECO:0000313" key="2">
    <source>
        <dbReference type="Proteomes" id="UP000193689"/>
    </source>
</evidence>
<sequence>MGGKVWSEKEERYFWRVAMSVGPKRAGVDRAKPERSWNDLAADMQRAMGEDSRREYSGVLMFEHYFQNIETRRRSPNAAQYVREYEIKAGTF</sequence>
<feature type="non-terminal residue" evidence="1">
    <location>
        <position position="92"/>
    </location>
</feature>
<gene>
    <name evidence="1" type="ORF">BCR38DRAFT_328326</name>
</gene>
<dbReference type="InParanoid" id="A0A1Y2EIA9"/>
<dbReference type="OrthoDB" id="5244495at2759"/>
<dbReference type="RefSeq" id="XP_040720902.1">
    <property type="nucleotide sequence ID" value="XM_040854839.1"/>
</dbReference>
<dbReference type="GeneID" id="63771051"/>
<reference evidence="1 2" key="1">
    <citation type="submission" date="2016-07" db="EMBL/GenBank/DDBJ databases">
        <title>Pervasive Adenine N6-methylation of Active Genes in Fungi.</title>
        <authorList>
            <consortium name="DOE Joint Genome Institute"/>
            <person name="Mondo S.J."/>
            <person name="Dannebaum R.O."/>
            <person name="Kuo R.C."/>
            <person name="Labutti K."/>
            <person name="Haridas S."/>
            <person name="Kuo A."/>
            <person name="Salamov A."/>
            <person name="Ahrendt S.R."/>
            <person name="Lipzen A."/>
            <person name="Sullivan W."/>
            <person name="Andreopoulos W.B."/>
            <person name="Clum A."/>
            <person name="Lindquist E."/>
            <person name="Daum C."/>
            <person name="Ramamoorthy G.K."/>
            <person name="Gryganskyi A."/>
            <person name="Culley D."/>
            <person name="Magnuson J.K."/>
            <person name="James T.Y."/>
            <person name="O'Malley M.A."/>
            <person name="Stajich J.E."/>
            <person name="Spatafora J.W."/>
            <person name="Visel A."/>
            <person name="Grigoriev I.V."/>
        </authorList>
    </citation>
    <scope>NUCLEOTIDE SEQUENCE [LARGE SCALE GENOMIC DNA]</scope>
    <source>
        <strain evidence="1 2">CBS 129021</strain>
    </source>
</reference>
<dbReference type="Proteomes" id="UP000193689">
    <property type="component" value="Unassembled WGS sequence"/>
</dbReference>
<dbReference type="EMBL" id="MCFJ01000001">
    <property type="protein sequence ID" value="ORY71310.1"/>
    <property type="molecule type" value="Genomic_DNA"/>
</dbReference>
<keyword evidence="2" id="KW-1185">Reference proteome</keyword>
<proteinExistence type="predicted"/>
<evidence type="ECO:0008006" key="3">
    <source>
        <dbReference type="Google" id="ProtNLM"/>
    </source>
</evidence>